<evidence type="ECO:0000313" key="2">
    <source>
        <dbReference type="Proteomes" id="UP000034504"/>
    </source>
</evidence>
<proteinExistence type="predicted"/>
<accession>A0A0G1KMX5</accession>
<dbReference type="EMBL" id="LCJU01000004">
    <property type="protein sequence ID" value="KKT85041.1"/>
    <property type="molecule type" value="Genomic_DNA"/>
</dbReference>
<dbReference type="AlphaFoldDB" id="A0A0G1KMX5"/>
<gene>
    <name evidence="1" type="ORF">UW82_C0004G0047</name>
</gene>
<dbReference type="Proteomes" id="UP000034504">
    <property type="component" value="Unassembled WGS sequence"/>
</dbReference>
<evidence type="ECO:0000313" key="1">
    <source>
        <dbReference type="EMBL" id="KKT85041.1"/>
    </source>
</evidence>
<organism evidence="1 2">
    <name type="scientific">candidate division WWE3 bacterium GW2011_GWC2_44_9</name>
    <dbReference type="NCBI Taxonomy" id="1619125"/>
    <lineage>
        <taxon>Bacteria</taxon>
        <taxon>Katanobacteria</taxon>
    </lineage>
</organism>
<name>A0A0G1KMX5_UNCKA</name>
<reference evidence="1 2" key="1">
    <citation type="journal article" date="2015" name="Nature">
        <title>rRNA introns, odd ribosomes, and small enigmatic genomes across a large radiation of phyla.</title>
        <authorList>
            <person name="Brown C.T."/>
            <person name="Hug L.A."/>
            <person name="Thomas B.C."/>
            <person name="Sharon I."/>
            <person name="Castelle C.J."/>
            <person name="Singh A."/>
            <person name="Wilkins M.J."/>
            <person name="Williams K.H."/>
            <person name="Banfield J.F."/>
        </authorList>
    </citation>
    <scope>NUCLEOTIDE SEQUENCE [LARGE SCALE GENOMIC DNA]</scope>
</reference>
<sequence length="190" mass="21711">MPDNKQLLTEKGLIIIDRDTETIPERWLQLHPRIEAYTKLGIPRPRANDETSLVDMAEWFVEQEKVLTNPKCISWWLERFSNGVVTGGEPRDPYATYMFMCAALFELEGRSEFHATDAMLHYVETGWGEGDNLLDRTPDNIRSLVCFSALPSAIVSRLVIYPYIPHSASAHLAGWDGRTLQSDCMCISRY</sequence>
<comment type="caution">
    <text evidence="1">The sequence shown here is derived from an EMBL/GenBank/DDBJ whole genome shotgun (WGS) entry which is preliminary data.</text>
</comment>
<protein>
    <submittedName>
        <fullName evidence="1">Uncharacterized protein</fullName>
    </submittedName>
</protein>